<keyword evidence="2" id="KW-0808">Transferase</keyword>
<reference evidence="8" key="1">
    <citation type="submission" date="2020-05" db="EMBL/GenBank/DDBJ databases">
        <authorList>
            <person name="Chiriac C."/>
            <person name="Salcher M."/>
            <person name="Ghai R."/>
            <person name="Kavagutti S V."/>
        </authorList>
    </citation>
    <scope>NUCLEOTIDE SEQUENCE</scope>
</reference>
<dbReference type="InterPro" id="IPR001640">
    <property type="entry name" value="Lgt"/>
</dbReference>
<gene>
    <name evidence="7" type="ORF">UFOPK2252_00388</name>
    <name evidence="8" type="ORF">UFOPK2592_00316</name>
    <name evidence="9" type="ORF">UFOPK3935_00347</name>
</gene>
<evidence type="ECO:0000313" key="8">
    <source>
        <dbReference type="EMBL" id="CAB4692963.1"/>
    </source>
</evidence>
<organism evidence="8">
    <name type="scientific">freshwater metagenome</name>
    <dbReference type="NCBI Taxonomy" id="449393"/>
    <lineage>
        <taxon>unclassified sequences</taxon>
        <taxon>metagenomes</taxon>
        <taxon>ecological metagenomes</taxon>
    </lineage>
</organism>
<keyword evidence="1" id="KW-1003">Cell membrane</keyword>
<dbReference type="GO" id="GO:0042158">
    <property type="term" value="P:lipoprotein biosynthetic process"/>
    <property type="evidence" value="ECO:0007669"/>
    <property type="project" value="InterPro"/>
</dbReference>
<keyword evidence="4 6" id="KW-1133">Transmembrane helix</keyword>
<name>A0A6J6P8B7_9ZZZZ</name>
<feature type="transmembrane region" description="Helical" evidence="6">
    <location>
        <begin position="99"/>
        <end position="120"/>
    </location>
</feature>
<dbReference type="GO" id="GO:0008961">
    <property type="term" value="F:phosphatidylglycerol-prolipoprotein diacylglyceryl transferase activity"/>
    <property type="evidence" value="ECO:0007669"/>
    <property type="project" value="InterPro"/>
</dbReference>
<feature type="transmembrane region" description="Helical" evidence="6">
    <location>
        <begin position="214"/>
        <end position="235"/>
    </location>
</feature>
<dbReference type="PANTHER" id="PTHR30589:SF0">
    <property type="entry name" value="PHOSPHATIDYLGLYCEROL--PROLIPOPROTEIN DIACYLGLYCERYL TRANSFERASE"/>
    <property type="match status" value="1"/>
</dbReference>
<sequence length="248" mass="27680">MLGIAVAIWIGRKRYEKMGGNPDDVSDAAAWAVPAGIIGGRIYHVITSPQKYFGADGVPTDAFKIWEGGLGIWGAISLGAFAVFIYYKKHMTSLPFTHFLDALAPGVAIAQAIGRIGNWFNVELFGKPTTLPWGLEIPKFDRPYGYKDFATFHPTFLYELIWCVVIAYLLMKTPKFIAKFISRPGDLFALYVLGYTIGRIWIEALRIDQANIILGVRLNIWVSLLVIASSLIYLARSRAFGRKQRENG</sequence>
<feature type="transmembrane region" description="Helical" evidence="6">
    <location>
        <begin position="152"/>
        <end position="171"/>
    </location>
</feature>
<keyword evidence="3 6" id="KW-0812">Transmembrane</keyword>
<dbReference type="PANTHER" id="PTHR30589">
    <property type="entry name" value="PROLIPOPROTEIN DIACYLGLYCERYL TRANSFERASE"/>
    <property type="match status" value="1"/>
</dbReference>
<dbReference type="AlphaFoldDB" id="A0A6J6P8B7"/>
<dbReference type="HAMAP" id="MF_01147">
    <property type="entry name" value="Lgt"/>
    <property type="match status" value="1"/>
</dbReference>
<evidence type="ECO:0000256" key="3">
    <source>
        <dbReference type="ARBA" id="ARBA00022692"/>
    </source>
</evidence>
<protein>
    <submittedName>
        <fullName evidence="8">Unannotated protein</fullName>
    </submittedName>
</protein>
<evidence type="ECO:0000313" key="7">
    <source>
        <dbReference type="EMBL" id="CAB4651674.1"/>
    </source>
</evidence>
<evidence type="ECO:0000256" key="6">
    <source>
        <dbReference type="SAM" id="Phobius"/>
    </source>
</evidence>
<keyword evidence="5 6" id="KW-0472">Membrane</keyword>
<dbReference type="PROSITE" id="PS01311">
    <property type="entry name" value="LGT"/>
    <property type="match status" value="1"/>
</dbReference>
<feature type="transmembrane region" description="Helical" evidence="6">
    <location>
        <begin position="183"/>
        <end position="202"/>
    </location>
</feature>
<dbReference type="Pfam" id="PF01790">
    <property type="entry name" value="LGT"/>
    <property type="match status" value="1"/>
</dbReference>
<feature type="transmembrane region" description="Helical" evidence="6">
    <location>
        <begin position="70"/>
        <end position="87"/>
    </location>
</feature>
<evidence type="ECO:0000313" key="9">
    <source>
        <dbReference type="EMBL" id="CAB4974395.1"/>
    </source>
</evidence>
<accession>A0A6J6P8B7</accession>
<evidence type="ECO:0000256" key="5">
    <source>
        <dbReference type="ARBA" id="ARBA00023136"/>
    </source>
</evidence>
<dbReference type="EMBL" id="CAEZXU010000012">
    <property type="protein sequence ID" value="CAB4692963.1"/>
    <property type="molecule type" value="Genomic_DNA"/>
</dbReference>
<evidence type="ECO:0000256" key="2">
    <source>
        <dbReference type="ARBA" id="ARBA00022679"/>
    </source>
</evidence>
<dbReference type="NCBIfam" id="TIGR00544">
    <property type="entry name" value="lgt"/>
    <property type="match status" value="1"/>
</dbReference>
<dbReference type="EMBL" id="CAEZWN010000022">
    <property type="protein sequence ID" value="CAB4651674.1"/>
    <property type="molecule type" value="Genomic_DNA"/>
</dbReference>
<dbReference type="EMBL" id="CAFBOH010000024">
    <property type="protein sequence ID" value="CAB4974395.1"/>
    <property type="molecule type" value="Genomic_DNA"/>
</dbReference>
<proteinExistence type="inferred from homology"/>
<dbReference type="GO" id="GO:0005886">
    <property type="term" value="C:plasma membrane"/>
    <property type="evidence" value="ECO:0007669"/>
    <property type="project" value="InterPro"/>
</dbReference>
<evidence type="ECO:0000256" key="1">
    <source>
        <dbReference type="ARBA" id="ARBA00022475"/>
    </source>
</evidence>
<evidence type="ECO:0000256" key="4">
    <source>
        <dbReference type="ARBA" id="ARBA00022989"/>
    </source>
</evidence>